<proteinExistence type="predicted"/>
<keyword evidence="1" id="KW-0812">Transmembrane</keyword>
<evidence type="ECO:0008006" key="4">
    <source>
        <dbReference type="Google" id="ProtNLM"/>
    </source>
</evidence>
<accession>A0A7W4ZC05</accession>
<reference evidence="2 3" key="1">
    <citation type="submission" date="2020-08" db="EMBL/GenBank/DDBJ databases">
        <title>Genomic Encyclopedia of Type Strains, Phase III (KMG-III): the genomes of soil and plant-associated and newly described type strains.</title>
        <authorList>
            <person name="Whitman W."/>
        </authorList>
    </citation>
    <scope>NUCLEOTIDE SEQUENCE [LARGE SCALE GENOMIC DNA]</scope>
    <source>
        <strain evidence="2 3">CECT 8799</strain>
    </source>
</reference>
<name>A0A7W4ZC05_9GAMM</name>
<keyword evidence="1" id="KW-0472">Membrane</keyword>
<keyword evidence="1" id="KW-1133">Transmembrane helix</keyword>
<evidence type="ECO:0000313" key="2">
    <source>
        <dbReference type="EMBL" id="MBB3062954.1"/>
    </source>
</evidence>
<dbReference type="InterPro" id="IPR008620">
    <property type="entry name" value="FixH"/>
</dbReference>
<protein>
    <recommendedName>
        <fullName evidence="4">Nitrogen fixation protein FixH</fullName>
    </recommendedName>
</protein>
<organism evidence="2 3">
    <name type="scientific">Microbulbifer rhizosphaerae</name>
    <dbReference type="NCBI Taxonomy" id="1562603"/>
    <lineage>
        <taxon>Bacteria</taxon>
        <taxon>Pseudomonadati</taxon>
        <taxon>Pseudomonadota</taxon>
        <taxon>Gammaproteobacteria</taxon>
        <taxon>Cellvibrionales</taxon>
        <taxon>Microbulbiferaceae</taxon>
        <taxon>Microbulbifer</taxon>
    </lineage>
</organism>
<gene>
    <name evidence="2" type="ORF">FHS09_003805</name>
</gene>
<dbReference type="Proteomes" id="UP000535937">
    <property type="component" value="Unassembled WGS sequence"/>
</dbReference>
<comment type="caution">
    <text evidence="2">The sequence shown here is derived from an EMBL/GenBank/DDBJ whole genome shotgun (WGS) entry which is preliminary data.</text>
</comment>
<dbReference type="Pfam" id="PF05751">
    <property type="entry name" value="FixH"/>
    <property type="match status" value="1"/>
</dbReference>
<sequence length="174" mass="20187">MNEHNSKPWYREPWLWLVLSPIILVVVVSTTMVAISVRYADDTVSDTYYKDSRMYHYSARQDERARELGLAGMVQFQSGAGKVVLELNGDLEYPQRLLLTLSHPVEADQDRHILLTRETGGRYAGSIDQPLQHRWYLRLMPELHPDRHLKAEWRLKGEIDFDLGDAAPLSPRMQ</sequence>
<evidence type="ECO:0000256" key="1">
    <source>
        <dbReference type="SAM" id="Phobius"/>
    </source>
</evidence>
<feature type="transmembrane region" description="Helical" evidence="1">
    <location>
        <begin position="14"/>
        <end position="35"/>
    </location>
</feature>
<evidence type="ECO:0000313" key="3">
    <source>
        <dbReference type="Proteomes" id="UP000535937"/>
    </source>
</evidence>
<dbReference type="EMBL" id="JACHWZ010000022">
    <property type="protein sequence ID" value="MBB3062954.1"/>
    <property type="molecule type" value="Genomic_DNA"/>
</dbReference>
<keyword evidence="3" id="KW-1185">Reference proteome</keyword>
<dbReference type="RefSeq" id="WP_183462698.1">
    <property type="nucleotide sequence ID" value="NZ_JACHWZ010000022.1"/>
</dbReference>
<dbReference type="AlphaFoldDB" id="A0A7W4ZC05"/>